<sequence length="122" mass="14279">MLVKLTLLLVVQRHGGMNMKRLPYSTMNPYQKIHTRDLQLKALASLSIRTTVLLVHHQMPLSFVCRGEGVCEVKCPYCHKTDSIQEANQDSRFCLEEKDGRVELKRDHAYYYQVECQIFYTK</sequence>
<dbReference type="InterPro" id="IPR011604">
    <property type="entry name" value="PDDEXK-like_dom_sf"/>
</dbReference>
<evidence type="ECO:0000313" key="1">
    <source>
        <dbReference type="EnsemblMetazoa" id="Aqu2.1.18669_001"/>
    </source>
</evidence>
<protein>
    <submittedName>
        <fullName evidence="1">Uncharacterized protein</fullName>
    </submittedName>
</protein>
<dbReference type="EnsemblMetazoa" id="Aqu2.1.18669_001">
    <property type="protein sequence ID" value="Aqu2.1.18669_001"/>
    <property type="gene ID" value="Aqu2.1.18669"/>
</dbReference>
<organism evidence="1">
    <name type="scientific">Amphimedon queenslandica</name>
    <name type="common">Sponge</name>
    <dbReference type="NCBI Taxonomy" id="400682"/>
    <lineage>
        <taxon>Eukaryota</taxon>
        <taxon>Metazoa</taxon>
        <taxon>Porifera</taxon>
        <taxon>Demospongiae</taxon>
        <taxon>Heteroscleromorpha</taxon>
        <taxon>Haplosclerida</taxon>
        <taxon>Niphatidae</taxon>
        <taxon>Amphimedon</taxon>
    </lineage>
</organism>
<name>A0A1X7TU13_AMPQE</name>
<dbReference type="InterPro" id="IPR051703">
    <property type="entry name" value="NF-kappa-B_Signaling_Reg"/>
</dbReference>
<reference evidence="1" key="1">
    <citation type="submission" date="2017-05" db="UniProtKB">
        <authorList>
            <consortium name="EnsemblMetazoa"/>
        </authorList>
    </citation>
    <scope>IDENTIFICATION</scope>
</reference>
<dbReference type="Gene3D" id="3.90.320.10">
    <property type="match status" value="1"/>
</dbReference>
<dbReference type="PANTHER" id="PTHR46609:SF8">
    <property type="entry name" value="YQAJ VIRAL RECOMBINASE DOMAIN-CONTAINING PROTEIN"/>
    <property type="match status" value="1"/>
</dbReference>
<dbReference type="PANTHER" id="PTHR46609">
    <property type="entry name" value="EXONUCLEASE, PHAGE-TYPE/RECB, C-TERMINAL DOMAIN-CONTAINING PROTEIN"/>
    <property type="match status" value="1"/>
</dbReference>
<accession>A0A1X7TU13</accession>
<proteinExistence type="predicted"/>
<dbReference type="InParanoid" id="A0A1X7TU13"/>
<dbReference type="AlphaFoldDB" id="A0A1X7TU13"/>